<evidence type="ECO:0000313" key="3">
    <source>
        <dbReference type="Proteomes" id="UP000237000"/>
    </source>
</evidence>
<dbReference type="PANTHER" id="PTHR47074">
    <property type="entry name" value="BNAC02G40300D PROTEIN"/>
    <property type="match status" value="1"/>
</dbReference>
<feature type="domain" description="RNase H type-1" evidence="1">
    <location>
        <begin position="30"/>
        <end position="128"/>
    </location>
</feature>
<accession>A0A2P5EFN3</accession>
<proteinExistence type="predicted"/>
<dbReference type="GO" id="GO:0004523">
    <property type="term" value="F:RNA-DNA hybrid ribonuclease activity"/>
    <property type="evidence" value="ECO:0007669"/>
    <property type="project" value="InterPro"/>
</dbReference>
<dbReference type="InterPro" id="IPR012337">
    <property type="entry name" value="RNaseH-like_sf"/>
</dbReference>
<dbReference type="InParanoid" id="A0A2P5EFN3"/>
<dbReference type="CDD" id="cd06222">
    <property type="entry name" value="RNase_H_like"/>
    <property type="match status" value="1"/>
</dbReference>
<evidence type="ECO:0000313" key="2">
    <source>
        <dbReference type="EMBL" id="PON84324.1"/>
    </source>
</evidence>
<dbReference type="SUPFAM" id="SSF53098">
    <property type="entry name" value="Ribonuclease H-like"/>
    <property type="match status" value="1"/>
</dbReference>
<dbReference type="InterPro" id="IPR002156">
    <property type="entry name" value="RNaseH_domain"/>
</dbReference>
<dbReference type="Proteomes" id="UP000237000">
    <property type="component" value="Unassembled WGS sequence"/>
</dbReference>
<dbReference type="AlphaFoldDB" id="A0A2P5EFN3"/>
<gene>
    <name evidence="2" type="ORF">TorRG33x02_198890</name>
</gene>
<organism evidence="2 3">
    <name type="scientific">Trema orientale</name>
    <name type="common">Charcoal tree</name>
    <name type="synonym">Celtis orientalis</name>
    <dbReference type="NCBI Taxonomy" id="63057"/>
    <lineage>
        <taxon>Eukaryota</taxon>
        <taxon>Viridiplantae</taxon>
        <taxon>Streptophyta</taxon>
        <taxon>Embryophyta</taxon>
        <taxon>Tracheophyta</taxon>
        <taxon>Spermatophyta</taxon>
        <taxon>Magnoliopsida</taxon>
        <taxon>eudicotyledons</taxon>
        <taxon>Gunneridae</taxon>
        <taxon>Pentapetalae</taxon>
        <taxon>rosids</taxon>
        <taxon>fabids</taxon>
        <taxon>Rosales</taxon>
        <taxon>Cannabaceae</taxon>
        <taxon>Trema</taxon>
    </lineage>
</organism>
<sequence>MNAYLLRPFSSEEVYMAVKDMGSDKSPGLDEVKGALAKKLNGGLSVVEAEAVALLRSLEWAKLLGVLLDSVEIDALSVLNLYFSRKNCFSQLRGLLLDIHVLLSYFPGVSLVHVRKDANRAAHGLARFSLRIDGELVWLEEIPSPIVSVVLME</sequence>
<dbReference type="OrthoDB" id="1906820at2759"/>
<evidence type="ECO:0000259" key="1">
    <source>
        <dbReference type="Pfam" id="PF13456"/>
    </source>
</evidence>
<dbReference type="Gene3D" id="3.30.420.10">
    <property type="entry name" value="Ribonuclease H-like superfamily/Ribonuclease H"/>
    <property type="match status" value="1"/>
</dbReference>
<dbReference type="Pfam" id="PF13456">
    <property type="entry name" value="RVT_3"/>
    <property type="match status" value="1"/>
</dbReference>
<dbReference type="InterPro" id="IPR052929">
    <property type="entry name" value="RNase_H-like_EbsB-rel"/>
</dbReference>
<dbReference type="InterPro" id="IPR036397">
    <property type="entry name" value="RNaseH_sf"/>
</dbReference>
<dbReference type="InterPro" id="IPR044730">
    <property type="entry name" value="RNase_H-like_dom_plant"/>
</dbReference>
<comment type="caution">
    <text evidence="2">The sequence shown here is derived from an EMBL/GenBank/DDBJ whole genome shotgun (WGS) entry which is preliminary data.</text>
</comment>
<reference evidence="3" key="1">
    <citation type="submission" date="2016-06" db="EMBL/GenBank/DDBJ databases">
        <title>Parallel loss of symbiosis genes in relatives of nitrogen-fixing non-legume Parasponia.</title>
        <authorList>
            <person name="Van Velzen R."/>
            <person name="Holmer R."/>
            <person name="Bu F."/>
            <person name="Rutten L."/>
            <person name="Van Zeijl A."/>
            <person name="Liu W."/>
            <person name="Santuari L."/>
            <person name="Cao Q."/>
            <person name="Sharma T."/>
            <person name="Shen D."/>
            <person name="Roswanjaya Y."/>
            <person name="Wardhani T."/>
            <person name="Kalhor M.S."/>
            <person name="Jansen J."/>
            <person name="Van den Hoogen J."/>
            <person name="Gungor B."/>
            <person name="Hartog M."/>
            <person name="Hontelez J."/>
            <person name="Verver J."/>
            <person name="Yang W.-C."/>
            <person name="Schijlen E."/>
            <person name="Repin R."/>
            <person name="Schilthuizen M."/>
            <person name="Schranz E."/>
            <person name="Heidstra R."/>
            <person name="Miyata K."/>
            <person name="Fedorova E."/>
            <person name="Kohlen W."/>
            <person name="Bisseling T."/>
            <person name="Smit S."/>
            <person name="Geurts R."/>
        </authorList>
    </citation>
    <scope>NUCLEOTIDE SEQUENCE [LARGE SCALE GENOMIC DNA]</scope>
    <source>
        <strain evidence="3">cv. RG33-2</strain>
    </source>
</reference>
<dbReference type="EMBL" id="JXTC01000164">
    <property type="protein sequence ID" value="PON84324.1"/>
    <property type="molecule type" value="Genomic_DNA"/>
</dbReference>
<name>A0A2P5EFN3_TREOI</name>
<keyword evidence="3" id="KW-1185">Reference proteome</keyword>
<protein>
    <submittedName>
        <fullName evidence="2">Ribonuclease H-like domain containing protein</fullName>
    </submittedName>
</protein>
<dbReference type="GO" id="GO:0003676">
    <property type="term" value="F:nucleic acid binding"/>
    <property type="evidence" value="ECO:0007669"/>
    <property type="project" value="InterPro"/>
</dbReference>
<dbReference type="PANTHER" id="PTHR47074:SF48">
    <property type="entry name" value="POLYNUCLEOTIDYL TRANSFERASE, RIBONUCLEASE H-LIKE SUPERFAMILY PROTEIN"/>
    <property type="match status" value="1"/>
</dbReference>